<accession>A0AAP8SWI4</accession>
<sequence>MSIEQSIVRQAVEQFGEHKQKLKAISELAELIDALAKNAIDGRSNDDDVIDEMVDAQIMLWQLKTMYCNDKFCERLQFKLERLKKMVDQAKELTDSAMVR</sequence>
<evidence type="ECO:0000313" key="1">
    <source>
        <dbReference type="EMBL" id="PMP10238.1"/>
    </source>
</evidence>
<protein>
    <recommendedName>
        <fullName evidence="3">NTP pyrophosphohydrolase MazG putative catalytic core domain-containing protein</fullName>
    </recommendedName>
</protein>
<reference evidence="2" key="1">
    <citation type="submission" date="2016-07" db="EMBL/GenBank/DDBJ databases">
        <title>Nontailed viruses are major unrecognized killers of bacteria in the ocean.</title>
        <authorList>
            <person name="Kauffman K."/>
            <person name="Hussain F."/>
            <person name="Yang J."/>
            <person name="Arevalo P."/>
            <person name="Brown J."/>
            <person name="Cutler M."/>
            <person name="Kelly L."/>
            <person name="Polz M.F."/>
        </authorList>
    </citation>
    <scope>NUCLEOTIDE SEQUENCE [LARGE SCALE GENOMIC DNA]</scope>
    <source>
        <strain evidence="2">10N.222.49.A5</strain>
    </source>
</reference>
<evidence type="ECO:0000313" key="2">
    <source>
        <dbReference type="Proteomes" id="UP000235611"/>
    </source>
</evidence>
<dbReference type="AlphaFoldDB" id="A0AAP8SWI4"/>
<comment type="caution">
    <text evidence="1">The sequence shown here is derived from an EMBL/GenBank/DDBJ whole genome shotgun (WGS) entry which is preliminary data.</text>
</comment>
<dbReference type="CDD" id="cd11539">
    <property type="entry name" value="NTP-PPase_u2"/>
    <property type="match status" value="1"/>
</dbReference>
<proteinExistence type="predicted"/>
<dbReference type="EMBL" id="MDBO01000075">
    <property type="protein sequence ID" value="PMP10238.1"/>
    <property type="molecule type" value="Genomic_DNA"/>
</dbReference>
<dbReference type="RefSeq" id="WP_102477793.1">
    <property type="nucleotide sequence ID" value="NZ_MDBO01000075.1"/>
</dbReference>
<dbReference type="Proteomes" id="UP000235611">
    <property type="component" value="Unassembled WGS sequence"/>
</dbReference>
<name>A0AAP8SWI4_9VIBR</name>
<organism evidence="1 2">
    <name type="scientific">Vibrio breoganii</name>
    <dbReference type="NCBI Taxonomy" id="553239"/>
    <lineage>
        <taxon>Bacteria</taxon>
        <taxon>Pseudomonadati</taxon>
        <taxon>Pseudomonadota</taxon>
        <taxon>Gammaproteobacteria</taxon>
        <taxon>Vibrionales</taxon>
        <taxon>Vibrionaceae</taxon>
        <taxon>Vibrio</taxon>
    </lineage>
</organism>
<gene>
    <name evidence="1" type="ORF">BCS93_11220</name>
</gene>
<evidence type="ECO:0008006" key="3">
    <source>
        <dbReference type="Google" id="ProtNLM"/>
    </source>
</evidence>